<feature type="domain" description="DUF1468" evidence="2">
    <location>
        <begin position="13"/>
        <end position="156"/>
    </location>
</feature>
<gene>
    <name evidence="3" type="ORF">IC63_00300</name>
</gene>
<dbReference type="Pfam" id="PF07331">
    <property type="entry name" value="TctB"/>
    <property type="match status" value="1"/>
</dbReference>
<name>A0A099FHV9_9RHOB</name>
<keyword evidence="1" id="KW-0472">Membrane</keyword>
<sequence length="164" mass="17435">MPPRSPWAGRERIAGLTLTLFGLFALWAGHDLPFMTERGMGSGLMPRALAILIILCGLIQIALSWRDSGPSTGTWPMGRNLPVLAGVFLFAVTIRGYQLGPLTIPPLGLAVATPLAIVLSGLAAEDARLGELAIFALIMTLICIGLFRFALGLSIPVAPWLIGY</sequence>
<proteinExistence type="predicted"/>
<dbReference type="AlphaFoldDB" id="A0A099FHV9"/>
<evidence type="ECO:0000259" key="2">
    <source>
        <dbReference type="Pfam" id="PF07331"/>
    </source>
</evidence>
<feature type="transmembrane region" description="Helical" evidence="1">
    <location>
        <begin position="44"/>
        <end position="65"/>
    </location>
</feature>
<dbReference type="EMBL" id="JRKS01000001">
    <property type="protein sequence ID" value="KGJ09632.1"/>
    <property type="molecule type" value="Genomic_DNA"/>
</dbReference>
<evidence type="ECO:0000313" key="3">
    <source>
        <dbReference type="EMBL" id="KGJ09632.1"/>
    </source>
</evidence>
<dbReference type="InterPro" id="IPR009936">
    <property type="entry name" value="DUF1468"/>
</dbReference>
<reference evidence="3 4" key="1">
    <citation type="submission" date="2014-09" db="EMBL/GenBank/DDBJ databases">
        <authorList>
            <person name="McGinnis J.M."/>
            <person name="Wolfgang W.J."/>
        </authorList>
    </citation>
    <scope>NUCLEOTIDE SEQUENCE [LARGE SCALE GENOMIC DNA]</scope>
    <source>
        <strain evidence="3 4">HAMBI 3106</strain>
    </source>
</reference>
<feature type="transmembrane region" description="Helical" evidence="1">
    <location>
        <begin position="103"/>
        <end position="122"/>
    </location>
</feature>
<keyword evidence="1" id="KW-0812">Transmembrane</keyword>
<feature type="transmembrane region" description="Helical" evidence="1">
    <location>
        <begin position="134"/>
        <end position="162"/>
    </location>
</feature>
<accession>A0A099FHV9</accession>
<organism evidence="3 4">
    <name type="scientific">Paracoccus sphaerophysae</name>
    <dbReference type="NCBI Taxonomy" id="690417"/>
    <lineage>
        <taxon>Bacteria</taxon>
        <taxon>Pseudomonadati</taxon>
        <taxon>Pseudomonadota</taxon>
        <taxon>Alphaproteobacteria</taxon>
        <taxon>Rhodobacterales</taxon>
        <taxon>Paracoccaceae</taxon>
        <taxon>Paracoccus</taxon>
    </lineage>
</organism>
<keyword evidence="1" id="KW-1133">Transmembrane helix</keyword>
<evidence type="ECO:0000313" key="4">
    <source>
        <dbReference type="Proteomes" id="UP000029917"/>
    </source>
</evidence>
<keyword evidence="4" id="KW-1185">Reference proteome</keyword>
<comment type="caution">
    <text evidence="3">The sequence shown here is derived from an EMBL/GenBank/DDBJ whole genome shotgun (WGS) entry which is preliminary data.</text>
</comment>
<dbReference type="Proteomes" id="UP000029917">
    <property type="component" value="Unassembled WGS sequence"/>
</dbReference>
<dbReference type="STRING" id="690417.IC63_00300"/>
<protein>
    <recommendedName>
        <fullName evidence="2">DUF1468 domain-containing protein</fullName>
    </recommendedName>
</protein>
<evidence type="ECO:0000256" key="1">
    <source>
        <dbReference type="SAM" id="Phobius"/>
    </source>
</evidence>
<feature type="transmembrane region" description="Helical" evidence="1">
    <location>
        <begin position="77"/>
        <end position="97"/>
    </location>
</feature>
<reference evidence="3 4" key="2">
    <citation type="submission" date="2014-10" db="EMBL/GenBank/DDBJ databases">
        <title>Paracoccus sanguinis sp. nov., isolated from clinical specimens of New York State patients.</title>
        <authorList>
            <person name="Mingle L.A."/>
            <person name="Cole J.A."/>
            <person name="Lapierre P."/>
            <person name="Musser K.A."/>
        </authorList>
    </citation>
    <scope>NUCLEOTIDE SEQUENCE [LARGE SCALE GENOMIC DNA]</scope>
    <source>
        <strain evidence="3 4">HAMBI 3106</strain>
    </source>
</reference>